<proteinExistence type="predicted"/>
<name>A0A4Y7IGM8_PAPSO</name>
<organism evidence="1 2">
    <name type="scientific">Papaver somniferum</name>
    <name type="common">Opium poppy</name>
    <dbReference type="NCBI Taxonomy" id="3469"/>
    <lineage>
        <taxon>Eukaryota</taxon>
        <taxon>Viridiplantae</taxon>
        <taxon>Streptophyta</taxon>
        <taxon>Embryophyta</taxon>
        <taxon>Tracheophyta</taxon>
        <taxon>Spermatophyta</taxon>
        <taxon>Magnoliopsida</taxon>
        <taxon>Ranunculales</taxon>
        <taxon>Papaveraceae</taxon>
        <taxon>Papaveroideae</taxon>
        <taxon>Papaver</taxon>
    </lineage>
</organism>
<dbReference type="EMBL" id="CM010715">
    <property type="protein sequence ID" value="RZC48034.1"/>
    <property type="molecule type" value="Genomic_DNA"/>
</dbReference>
<reference evidence="1 2" key="1">
    <citation type="journal article" date="2018" name="Science">
        <title>The opium poppy genome and morphinan production.</title>
        <authorList>
            <person name="Guo L."/>
            <person name="Winzer T."/>
            <person name="Yang X."/>
            <person name="Li Y."/>
            <person name="Ning Z."/>
            <person name="He Z."/>
            <person name="Teodor R."/>
            <person name="Lu Y."/>
            <person name="Bowser T.A."/>
            <person name="Graham I.A."/>
            <person name="Ye K."/>
        </authorList>
    </citation>
    <scope>NUCLEOTIDE SEQUENCE [LARGE SCALE GENOMIC DNA]</scope>
    <source>
        <strain evidence="2">cv. HN1</strain>
        <tissue evidence="1">Leaves</tissue>
    </source>
</reference>
<accession>A0A4Y7IGM8</accession>
<keyword evidence="2" id="KW-1185">Reference proteome</keyword>
<dbReference type="Proteomes" id="UP000316621">
    <property type="component" value="Chromosome 1"/>
</dbReference>
<feature type="non-terminal residue" evidence="1">
    <location>
        <position position="123"/>
    </location>
</feature>
<dbReference type="AlphaFoldDB" id="A0A4Y7IGM8"/>
<sequence>MGEGIRIARESAGGDGIVTRLPLAYNYIRLMKEKSMGNYVTFRCCESSYCCSDCKNADFQGSTDLASKGQIHSSFHNAKFKDVVVDSRNINMKVQCPCGSSLLHGRCRSSGSGNDSFNGSAVL</sequence>
<dbReference type="Gramene" id="RZC48034">
    <property type="protein sequence ID" value="RZC48034"/>
    <property type="gene ID" value="C5167_040977"/>
</dbReference>
<protein>
    <submittedName>
        <fullName evidence="1">Uncharacterized protein</fullName>
    </submittedName>
</protein>
<gene>
    <name evidence="1" type="ORF">C5167_040977</name>
</gene>
<evidence type="ECO:0000313" key="2">
    <source>
        <dbReference type="Proteomes" id="UP000316621"/>
    </source>
</evidence>
<evidence type="ECO:0000313" key="1">
    <source>
        <dbReference type="EMBL" id="RZC48034.1"/>
    </source>
</evidence>